<dbReference type="GeneID" id="8858617"/>
<feature type="compositionally biased region" description="Acidic residues" evidence="1">
    <location>
        <begin position="495"/>
        <end position="506"/>
    </location>
</feature>
<feature type="compositionally biased region" description="Acidic residues" evidence="1">
    <location>
        <begin position="426"/>
        <end position="467"/>
    </location>
</feature>
<evidence type="ECO:0000256" key="1">
    <source>
        <dbReference type="SAM" id="MobiDB-lite"/>
    </source>
</evidence>
<feature type="region of interest" description="Disordered" evidence="1">
    <location>
        <begin position="317"/>
        <end position="339"/>
    </location>
</feature>
<dbReference type="InParanoid" id="D2VX07"/>
<keyword evidence="3" id="KW-1185">Reference proteome</keyword>
<dbReference type="RefSeq" id="XP_002671530.1">
    <property type="nucleotide sequence ID" value="XM_002671484.1"/>
</dbReference>
<sequence length="519" mass="61503">MEKDFAFAPPAHYFQKFPNLFTNVVIDILHAKLRIVGCLLSLQISKMTVSGIKSLEAKIQKLKGMSQFQFRKKQPATTLALQATNDKIELEVPYMNADQADMILLNYESIMMESLSDTQFNDNDFKVWSSLRFIIYHYLEASQGLLDLNFKKEELKEYLSFTKKVLREAFPNDQLAYYINIILYHLPDLLEKYGSLTKYMNQGCEAYHSLGRMIGQRKSNHKGKFNLPSFAESILLPTRTLYMSSKFKKKWHGLKTNPNMQISSEWQTTLATLKQDFEKLKSCSESLSDFSEEKKNSVYCHVQKNIWKKIVIENEPPEADESDSEGNKEDNNKIKKNNTKRMEREIVKMERKNTHLKKMMIHRLNIAKINGTLNDINLRKEIGLEEEEENYDEQDENYDEQDENIEEDEEVFEIIKIRKIRKDRDEQVEEEEEEYDGEEEEDEDIVIYDDKEDEEDELEEFEEDEEDERVEIIYNDNNDDDEEEEDENVNIVIYGEEESEEEEEEEIVKPIRRKNKKRK</sequence>
<dbReference type="EMBL" id="GG738905">
    <property type="protein sequence ID" value="EFC38786.1"/>
    <property type="molecule type" value="Genomic_DNA"/>
</dbReference>
<protein>
    <submittedName>
        <fullName evidence="2">Predicted protein</fullName>
    </submittedName>
</protein>
<feature type="region of interest" description="Disordered" evidence="1">
    <location>
        <begin position="422"/>
        <end position="467"/>
    </location>
</feature>
<dbReference type="OrthoDB" id="5948481at2759"/>
<evidence type="ECO:0000313" key="2">
    <source>
        <dbReference type="EMBL" id="EFC38786.1"/>
    </source>
</evidence>
<gene>
    <name evidence="2" type="ORF">NAEGRDRAFT_73573</name>
</gene>
<reference evidence="2 3" key="1">
    <citation type="journal article" date="2010" name="Cell">
        <title>The genome of Naegleria gruberi illuminates early eukaryotic versatility.</title>
        <authorList>
            <person name="Fritz-Laylin L.K."/>
            <person name="Prochnik S.E."/>
            <person name="Ginger M.L."/>
            <person name="Dacks J.B."/>
            <person name="Carpenter M.L."/>
            <person name="Field M.C."/>
            <person name="Kuo A."/>
            <person name="Paredez A."/>
            <person name="Chapman J."/>
            <person name="Pham J."/>
            <person name="Shu S."/>
            <person name="Neupane R."/>
            <person name="Cipriano M."/>
            <person name="Mancuso J."/>
            <person name="Tu H."/>
            <person name="Salamov A."/>
            <person name="Lindquist E."/>
            <person name="Shapiro H."/>
            <person name="Lucas S."/>
            <person name="Grigoriev I.V."/>
            <person name="Cande W.Z."/>
            <person name="Fulton C."/>
            <person name="Rokhsar D.S."/>
            <person name="Dawson S.C."/>
        </authorList>
    </citation>
    <scope>NUCLEOTIDE SEQUENCE [LARGE SCALE GENOMIC DNA]</scope>
    <source>
        <strain evidence="2 3">NEG-M</strain>
    </source>
</reference>
<feature type="region of interest" description="Disordered" evidence="1">
    <location>
        <begin position="494"/>
        <end position="519"/>
    </location>
</feature>
<name>D2VX07_NAEGR</name>
<dbReference type="VEuPathDB" id="AmoebaDB:NAEGRDRAFT_73573"/>
<organism evidence="3">
    <name type="scientific">Naegleria gruberi</name>
    <name type="common">Amoeba</name>
    <dbReference type="NCBI Taxonomy" id="5762"/>
    <lineage>
        <taxon>Eukaryota</taxon>
        <taxon>Discoba</taxon>
        <taxon>Heterolobosea</taxon>
        <taxon>Tetramitia</taxon>
        <taxon>Eutetramitia</taxon>
        <taxon>Vahlkampfiidae</taxon>
        <taxon>Naegleria</taxon>
    </lineage>
</organism>
<accession>D2VX07</accession>
<dbReference type="KEGG" id="ngr:NAEGRDRAFT_73573"/>
<dbReference type="Proteomes" id="UP000006671">
    <property type="component" value="Unassembled WGS sequence"/>
</dbReference>
<proteinExistence type="predicted"/>
<dbReference type="AlphaFoldDB" id="D2VX07"/>
<feature type="compositionally biased region" description="Basic residues" evidence="1">
    <location>
        <begin position="510"/>
        <end position="519"/>
    </location>
</feature>
<evidence type="ECO:0000313" key="3">
    <source>
        <dbReference type="Proteomes" id="UP000006671"/>
    </source>
</evidence>